<feature type="transmembrane region" description="Helical" evidence="1">
    <location>
        <begin position="26"/>
        <end position="56"/>
    </location>
</feature>
<dbReference type="EMBL" id="CP071839">
    <property type="protein sequence ID" value="QTD99156.1"/>
    <property type="molecule type" value="Genomic_DNA"/>
</dbReference>
<dbReference type="Proteomes" id="UP000663908">
    <property type="component" value="Chromosome"/>
</dbReference>
<name>A0ABX7TRV5_STRCY</name>
<evidence type="ECO:0008006" key="4">
    <source>
        <dbReference type="Google" id="ProtNLM"/>
    </source>
</evidence>
<organism evidence="2 3">
    <name type="scientific">Streptomyces cyanogenus</name>
    <dbReference type="NCBI Taxonomy" id="80860"/>
    <lineage>
        <taxon>Bacteria</taxon>
        <taxon>Bacillati</taxon>
        <taxon>Actinomycetota</taxon>
        <taxon>Actinomycetes</taxon>
        <taxon>Kitasatosporales</taxon>
        <taxon>Streptomycetaceae</taxon>
        <taxon>Streptomyces</taxon>
    </lineage>
</organism>
<dbReference type="RefSeq" id="WP_243769208.1">
    <property type="nucleotide sequence ID" value="NZ_CP071839.1"/>
</dbReference>
<reference evidence="2 3" key="1">
    <citation type="submission" date="2021-03" db="EMBL/GenBank/DDBJ databases">
        <title>Complete genome sequence of Streptomyces cyanogenus S136, producer of anticancer angucycline landomycin A.</title>
        <authorList>
            <person name="Hrab P."/>
            <person name="Ruckert C."/>
            <person name="Busche T."/>
            <person name="Ostash I."/>
            <person name="Kalinowski J."/>
            <person name="Fedorenko V."/>
            <person name="Yushchuk O."/>
            <person name="Ostash B."/>
        </authorList>
    </citation>
    <scope>NUCLEOTIDE SEQUENCE [LARGE SCALE GENOMIC DNA]</scope>
    <source>
        <strain evidence="2 3">S136</strain>
    </source>
</reference>
<evidence type="ECO:0000313" key="2">
    <source>
        <dbReference type="EMBL" id="QTD99156.1"/>
    </source>
</evidence>
<feature type="transmembrane region" description="Helical" evidence="1">
    <location>
        <begin position="175"/>
        <end position="194"/>
    </location>
</feature>
<keyword evidence="3" id="KW-1185">Reference proteome</keyword>
<feature type="transmembrane region" description="Helical" evidence="1">
    <location>
        <begin position="137"/>
        <end position="163"/>
    </location>
</feature>
<keyword evidence="1" id="KW-0472">Membrane</keyword>
<keyword evidence="1" id="KW-1133">Transmembrane helix</keyword>
<proteinExistence type="predicted"/>
<evidence type="ECO:0000313" key="3">
    <source>
        <dbReference type="Proteomes" id="UP000663908"/>
    </source>
</evidence>
<keyword evidence="1" id="KW-0812">Transmembrane</keyword>
<gene>
    <name evidence="2" type="ORF">S1361_17530</name>
</gene>
<protein>
    <recommendedName>
        <fullName evidence="4">Intracellular septation protein A</fullName>
    </recommendedName>
</protein>
<feature type="transmembrane region" description="Helical" evidence="1">
    <location>
        <begin position="93"/>
        <end position="116"/>
    </location>
</feature>
<sequence>MSTEEFGGPAGLRLRNGDLMSYLRTFLPWIVFAVIPSGDWQWGALAAFAVATALVVQEKQKGTGFDALIIETGSAVFFAVLAAVAFADPHSGVHAYSAALSSGTLAVIAGVSLAVGRPFTLGIAKRTTPRELWGLKPFIRTNVVITGVWTAAFALTAVVLALVEHAGHAHSTPATLVQIAGFVVPMVFTVRYVAHVQAKAGQVAR</sequence>
<evidence type="ECO:0000256" key="1">
    <source>
        <dbReference type="SAM" id="Phobius"/>
    </source>
</evidence>
<feature type="transmembrane region" description="Helical" evidence="1">
    <location>
        <begin position="68"/>
        <end position="87"/>
    </location>
</feature>
<accession>A0ABX7TRV5</accession>